<feature type="compositionally biased region" description="Basic residues" evidence="1">
    <location>
        <begin position="12"/>
        <end position="23"/>
    </location>
</feature>
<protein>
    <submittedName>
        <fullName evidence="2">Uncharacterized protein</fullName>
    </submittedName>
</protein>
<name>A0A8I0H8T3_XANCI</name>
<comment type="caution">
    <text evidence="2">The sequence shown here is derived from an EMBL/GenBank/DDBJ whole genome shotgun (WGS) entry which is preliminary data.</text>
</comment>
<organism evidence="2 3">
    <name type="scientific">Xanthomonas citri pv. citri</name>
    <dbReference type="NCBI Taxonomy" id="611301"/>
    <lineage>
        <taxon>Bacteria</taxon>
        <taxon>Pseudomonadati</taxon>
        <taxon>Pseudomonadota</taxon>
        <taxon>Gammaproteobacteria</taxon>
        <taxon>Lysobacterales</taxon>
        <taxon>Lysobacteraceae</taxon>
        <taxon>Xanthomonas</taxon>
    </lineage>
</organism>
<evidence type="ECO:0000256" key="1">
    <source>
        <dbReference type="SAM" id="MobiDB-lite"/>
    </source>
</evidence>
<feature type="non-terminal residue" evidence="2">
    <location>
        <position position="68"/>
    </location>
</feature>
<gene>
    <name evidence="2" type="ORF">GUH15_07660</name>
</gene>
<proteinExistence type="predicted"/>
<evidence type="ECO:0000313" key="3">
    <source>
        <dbReference type="Proteomes" id="UP000653002"/>
    </source>
</evidence>
<dbReference type="AlphaFoldDB" id="A0A8I0H8T3"/>
<feature type="region of interest" description="Disordered" evidence="1">
    <location>
        <begin position="1"/>
        <end position="23"/>
    </location>
</feature>
<evidence type="ECO:0000313" key="2">
    <source>
        <dbReference type="EMBL" id="MBD4335933.1"/>
    </source>
</evidence>
<dbReference type="EMBL" id="JAABFR010000509">
    <property type="protein sequence ID" value="MBD4335933.1"/>
    <property type="molecule type" value="Genomic_DNA"/>
</dbReference>
<reference evidence="2" key="1">
    <citation type="submission" date="2020-01" db="EMBL/GenBank/DDBJ databases">
        <authorList>
            <person name="Richard D."/>
        </authorList>
    </citation>
    <scope>NUCLEOTIDE SEQUENCE</scope>
    <source>
        <strain evidence="2">JP541</strain>
    </source>
</reference>
<dbReference type="Proteomes" id="UP000653002">
    <property type="component" value="Unassembled WGS sequence"/>
</dbReference>
<accession>A0A8I0H8T3</accession>
<sequence>MSVAVKRGGYREKKRRQKKVEKRTKRKNFFSSFLAFLVMGVMLIGSLSQIVLAGNYEAGKTGTISLTV</sequence>